<dbReference type="InterPro" id="IPR002491">
    <property type="entry name" value="ABC_transptr_periplasmic_BD"/>
</dbReference>
<dbReference type="PROSITE" id="PS51257">
    <property type="entry name" value="PROKAR_LIPOPROTEIN"/>
    <property type="match status" value="1"/>
</dbReference>
<dbReference type="EMBL" id="VIAQ01000001">
    <property type="protein sequence ID" value="TQD29541.1"/>
    <property type="molecule type" value="Genomic_DNA"/>
</dbReference>
<dbReference type="InterPro" id="IPR050902">
    <property type="entry name" value="ABC_Transporter_SBP"/>
</dbReference>
<dbReference type="GO" id="GO:0071281">
    <property type="term" value="P:cellular response to iron ion"/>
    <property type="evidence" value="ECO:0007669"/>
    <property type="project" value="TreeGrafter"/>
</dbReference>
<keyword evidence="3" id="KW-1185">Reference proteome</keyword>
<dbReference type="OrthoDB" id="24039at2157"/>
<gene>
    <name evidence="2" type="ORF">FKV42_00050</name>
</gene>
<dbReference type="RefSeq" id="WP_154808204.1">
    <property type="nucleotide sequence ID" value="NZ_VIAQ01000001.1"/>
</dbReference>
<reference evidence="2 3" key="1">
    <citation type="submission" date="2019-06" db="EMBL/GenBank/DDBJ databases">
        <title>Draft genome sequence of Methanolobus vulcani B1d.</title>
        <authorList>
            <person name="Creighbaum A.J."/>
            <person name="Ticak T."/>
            <person name="Hariraju D."/>
            <person name="Arivett B.A."/>
            <person name="Ferguson D.J.Jr."/>
        </authorList>
    </citation>
    <scope>NUCLEOTIDE SEQUENCE [LARGE SCALE GENOMIC DNA]</scope>
    <source>
        <strain evidence="2 3">B1d</strain>
    </source>
</reference>
<comment type="caution">
    <text evidence="2">The sequence shown here is derived from an EMBL/GenBank/DDBJ whole genome shotgun (WGS) entry which is preliminary data.</text>
</comment>
<name>A0A7Z8P3M8_9EURY</name>
<dbReference type="SUPFAM" id="SSF53807">
    <property type="entry name" value="Helical backbone' metal receptor"/>
    <property type="match status" value="1"/>
</dbReference>
<dbReference type="PROSITE" id="PS50983">
    <property type="entry name" value="FE_B12_PBP"/>
    <property type="match status" value="1"/>
</dbReference>
<evidence type="ECO:0000313" key="3">
    <source>
        <dbReference type="Proteomes" id="UP000319335"/>
    </source>
</evidence>
<dbReference type="Gene3D" id="3.40.50.1980">
    <property type="entry name" value="Nitrogenase molybdenum iron protein domain"/>
    <property type="match status" value="2"/>
</dbReference>
<accession>A0A7Z8P3M8</accession>
<organism evidence="2 3">
    <name type="scientific">Methanolobus vulcani</name>
    <dbReference type="NCBI Taxonomy" id="38026"/>
    <lineage>
        <taxon>Archaea</taxon>
        <taxon>Methanobacteriati</taxon>
        <taxon>Methanobacteriota</taxon>
        <taxon>Stenosarchaea group</taxon>
        <taxon>Methanomicrobia</taxon>
        <taxon>Methanosarcinales</taxon>
        <taxon>Methanosarcinaceae</taxon>
        <taxon>Methanolobus</taxon>
    </lineage>
</organism>
<evidence type="ECO:0000313" key="2">
    <source>
        <dbReference type="EMBL" id="TQD29541.1"/>
    </source>
</evidence>
<dbReference type="Pfam" id="PF01497">
    <property type="entry name" value="Peripla_BP_2"/>
    <property type="match status" value="1"/>
</dbReference>
<proteinExistence type="predicted"/>
<protein>
    <submittedName>
        <fullName evidence="2">ABC transporter substrate-binding protein</fullName>
    </submittedName>
</protein>
<evidence type="ECO:0000259" key="1">
    <source>
        <dbReference type="PROSITE" id="PS50983"/>
    </source>
</evidence>
<dbReference type="PANTHER" id="PTHR30535">
    <property type="entry name" value="VITAMIN B12-BINDING PROTEIN"/>
    <property type="match status" value="1"/>
</dbReference>
<dbReference type="AlphaFoldDB" id="A0A7Z8P3M8"/>
<feature type="domain" description="Fe/B12 periplasmic-binding" evidence="1">
    <location>
        <begin position="105"/>
        <end position="385"/>
    </location>
</feature>
<dbReference type="Proteomes" id="UP000319335">
    <property type="component" value="Unassembled WGS sequence"/>
</dbReference>
<dbReference type="PANTHER" id="PTHR30535:SF34">
    <property type="entry name" value="MOLYBDATE-BINDING PROTEIN MOLA"/>
    <property type="match status" value="1"/>
</dbReference>
<sequence length="405" mass="45605">MKTKVILVLLIAISCILMSGCMGESISEDNDSIEDTYDPTMDYFPDKVDVEYAIGFSVEYHNNYKFVTVTDPKTSVEYSYVLVQKGTPVPEGYSDSLVVEIPVESIVALPISHIPALDVIGEVDKLKAVGNFNYVNSVPVRELIEEGAVEEVGSGNEVNVESIVEINPDIVSTLTTDMTGSDEYIFALKDMGLKPVSTCESKEESPLGRAEWVKFMSLFFNDEKKANEYFAKVSENYTEMAQLANNVEERPIVMAEYALRGTWYAPGGNSFIAQFVKDAGGVYLWENDNNTESFELDFEYVLDKGKDSDYWFVSADWDSIEAMESYDPLYLEFNPAKTGNVYTCYYRVYDTGEDGGYGGNDYYESGVLRPDIVLADYIKILHPELLPDYELYYHKQLESTSEDSE</sequence>